<feature type="coiled-coil region" evidence="1">
    <location>
        <begin position="43"/>
        <end position="101"/>
    </location>
</feature>
<evidence type="ECO:0000256" key="1">
    <source>
        <dbReference type="SAM" id="Coils"/>
    </source>
</evidence>
<reference evidence="3" key="1">
    <citation type="submission" date="2022-10" db="EMBL/GenBank/DDBJ databases">
        <title>The WGS of Solirubrobacter ginsenosidimutans DSM 21036.</title>
        <authorList>
            <person name="Jiang Z."/>
        </authorList>
    </citation>
    <scope>NUCLEOTIDE SEQUENCE</scope>
    <source>
        <strain evidence="3">DSM 21036</strain>
    </source>
</reference>
<organism evidence="3 4">
    <name type="scientific">Solirubrobacter ginsenosidimutans</name>
    <dbReference type="NCBI Taxonomy" id="490573"/>
    <lineage>
        <taxon>Bacteria</taxon>
        <taxon>Bacillati</taxon>
        <taxon>Actinomycetota</taxon>
        <taxon>Thermoleophilia</taxon>
        <taxon>Solirubrobacterales</taxon>
        <taxon>Solirubrobacteraceae</taxon>
        <taxon>Solirubrobacter</taxon>
    </lineage>
</organism>
<name>A0A9X3N0C2_9ACTN</name>
<keyword evidence="4" id="KW-1185">Reference proteome</keyword>
<gene>
    <name evidence="3" type="ORF">OM076_37845</name>
</gene>
<evidence type="ECO:0000313" key="3">
    <source>
        <dbReference type="EMBL" id="MDA0166089.1"/>
    </source>
</evidence>
<comment type="caution">
    <text evidence="3">The sequence shown here is derived from an EMBL/GenBank/DDBJ whole genome shotgun (WGS) entry which is preliminary data.</text>
</comment>
<dbReference type="RefSeq" id="WP_270045349.1">
    <property type="nucleotide sequence ID" value="NZ_JAPDOD010000058.1"/>
</dbReference>
<feature type="compositionally biased region" description="Basic and acidic residues" evidence="2">
    <location>
        <begin position="1"/>
        <end position="19"/>
    </location>
</feature>
<dbReference type="EMBL" id="JAPDOD010000058">
    <property type="protein sequence ID" value="MDA0166089.1"/>
    <property type="molecule type" value="Genomic_DNA"/>
</dbReference>
<keyword evidence="1" id="KW-0175">Coiled coil</keyword>
<dbReference type="Proteomes" id="UP001149140">
    <property type="component" value="Unassembled WGS sequence"/>
</dbReference>
<proteinExistence type="predicted"/>
<feature type="region of interest" description="Disordered" evidence="2">
    <location>
        <begin position="1"/>
        <end position="33"/>
    </location>
</feature>
<evidence type="ECO:0000313" key="4">
    <source>
        <dbReference type="Proteomes" id="UP001149140"/>
    </source>
</evidence>
<protein>
    <submittedName>
        <fullName evidence="3">Uncharacterized protein</fullName>
    </submittedName>
</protein>
<accession>A0A9X3N0C2</accession>
<evidence type="ECO:0000256" key="2">
    <source>
        <dbReference type="SAM" id="MobiDB-lite"/>
    </source>
</evidence>
<dbReference type="AlphaFoldDB" id="A0A9X3N0C2"/>
<sequence>MSETDHSTEPPHVSGEELRAALAPKGETRRNPVLVTEHDDGELKQLKAALETADGLRTELEASRRLIDSARADAIELRASLEAAREDAKELRLELVRARAESHERREALSKLASAGLFRRRKVMAELKRRNAF</sequence>